<evidence type="ECO:0000259" key="1">
    <source>
        <dbReference type="Pfam" id="PF14534"/>
    </source>
</evidence>
<dbReference type="EMBL" id="FMZX01000017">
    <property type="protein sequence ID" value="SDE04990.1"/>
    <property type="molecule type" value="Genomic_DNA"/>
</dbReference>
<sequence>MSNEAFGKTNLLFEQAIAGRDFGILAEVYTAEARLLSPGVPAITGLTGIQDYWRSAVSALGVSRAKLHSLEVTVTGDRAAEVGRAEIFTAPDAPPVPLKYVVLWKQEGGSWKWDVDCWNMDG</sequence>
<accession>A0A1G6ZR11</accession>
<proteinExistence type="predicted"/>
<dbReference type="Gene3D" id="3.10.450.50">
    <property type="match status" value="1"/>
</dbReference>
<dbReference type="InterPro" id="IPR032710">
    <property type="entry name" value="NTF2-like_dom_sf"/>
</dbReference>
<gene>
    <name evidence="2" type="ORF">SAMN04487779_101761</name>
</gene>
<name>A0A1G6ZR11_9PROT</name>
<keyword evidence="2" id="KW-0413">Isomerase</keyword>
<dbReference type="InterPro" id="IPR027843">
    <property type="entry name" value="DUF4440"/>
</dbReference>
<evidence type="ECO:0000313" key="2">
    <source>
        <dbReference type="EMBL" id="SDE04990.1"/>
    </source>
</evidence>
<dbReference type="Pfam" id="PF14534">
    <property type="entry name" value="DUF4440"/>
    <property type="match status" value="1"/>
</dbReference>
<feature type="domain" description="DUF4440" evidence="1">
    <location>
        <begin position="13"/>
        <end position="112"/>
    </location>
</feature>
<dbReference type="STRING" id="938405.SAMN02927895_04852"/>
<dbReference type="Proteomes" id="UP000198925">
    <property type="component" value="Unassembled WGS sequence"/>
</dbReference>
<evidence type="ECO:0000313" key="3">
    <source>
        <dbReference type="Proteomes" id="UP000198925"/>
    </source>
</evidence>
<keyword evidence="3" id="KW-1185">Reference proteome</keyword>
<dbReference type="SUPFAM" id="SSF54427">
    <property type="entry name" value="NTF2-like"/>
    <property type="match status" value="1"/>
</dbReference>
<protein>
    <submittedName>
        <fullName evidence="2">Ketosteroid isomerase homolog</fullName>
    </submittedName>
</protein>
<organism evidence="2 3">
    <name type="scientific">Belnapia rosea</name>
    <dbReference type="NCBI Taxonomy" id="938405"/>
    <lineage>
        <taxon>Bacteria</taxon>
        <taxon>Pseudomonadati</taxon>
        <taxon>Pseudomonadota</taxon>
        <taxon>Alphaproteobacteria</taxon>
        <taxon>Acetobacterales</taxon>
        <taxon>Roseomonadaceae</taxon>
        <taxon>Belnapia</taxon>
    </lineage>
</organism>
<dbReference type="AlphaFoldDB" id="A0A1G6ZR11"/>
<dbReference type="GO" id="GO:0016853">
    <property type="term" value="F:isomerase activity"/>
    <property type="evidence" value="ECO:0007669"/>
    <property type="project" value="UniProtKB-KW"/>
</dbReference>
<reference evidence="2 3" key="1">
    <citation type="submission" date="2016-10" db="EMBL/GenBank/DDBJ databases">
        <authorList>
            <person name="de Groot N.N."/>
        </authorList>
    </citation>
    <scope>NUCLEOTIDE SEQUENCE [LARGE SCALE GENOMIC DNA]</scope>
    <source>
        <strain evidence="2 3">CPCC 100156</strain>
    </source>
</reference>
<dbReference type="RefSeq" id="WP_090664588.1">
    <property type="nucleotide sequence ID" value="NZ_FMZX01000017.1"/>
</dbReference>